<dbReference type="Pfam" id="PF20167">
    <property type="entry name" value="Transposase_32"/>
    <property type="match status" value="1"/>
</dbReference>
<dbReference type="InterPro" id="IPR046796">
    <property type="entry name" value="Transposase_32_dom"/>
</dbReference>
<evidence type="ECO:0000256" key="1">
    <source>
        <dbReference type="SAM" id="MobiDB-lite"/>
    </source>
</evidence>
<proteinExistence type="predicted"/>
<feature type="domain" description="Putative plant transposon protein" evidence="2">
    <location>
        <begin position="68"/>
        <end position="246"/>
    </location>
</feature>
<gene>
    <name evidence="3" type="ORF">Fmac_021249</name>
</gene>
<protein>
    <recommendedName>
        <fullName evidence="2">Putative plant transposon protein domain-containing protein</fullName>
    </recommendedName>
</protein>
<keyword evidence="4" id="KW-1185">Reference proteome</keyword>
<evidence type="ECO:0000313" key="3">
    <source>
        <dbReference type="EMBL" id="KAL2327822.1"/>
    </source>
</evidence>
<name>A0ABD1LWA9_9FABA</name>
<comment type="caution">
    <text evidence="3">The sequence shown here is derived from an EMBL/GenBank/DDBJ whole genome shotgun (WGS) entry which is preliminary data.</text>
</comment>
<dbReference type="AlphaFoldDB" id="A0ABD1LWA9"/>
<organism evidence="3 4">
    <name type="scientific">Flemingia macrophylla</name>
    <dbReference type="NCBI Taxonomy" id="520843"/>
    <lineage>
        <taxon>Eukaryota</taxon>
        <taxon>Viridiplantae</taxon>
        <taxon>Streptophyta</taxon>
        <taxon>Embryophyta</taxon>
        <taxon>Tracheophyta</taxon>
        <taxon>Spermatophyta</taxon>
        <taxon>Magnoliopsida</taxon>
        <taxon>eudicotyledons</taxon>
        <taxon>Gunneridae</taxon>
        <taxon>Pentapetalae</taxon>
        <taxon>rosids</taxon>
        <taxon>fabids</taxon>
        <taxon>Fabales</taxon>
        <taxon>Fabaceae</taxon>
        <taxon>Papilionoideae</taxon>
        <taxon>50 kb inversion clade</taxon>
        <taxon>NPAAA clade</taxon>
        <taxon>indigoferoid/millettioid clade</taxon>
        <taxon>Phaseoleae</taxon>
        <taxon>Flemingia</taxon>
    </lineage>
</organism>
<feature type="compositionally biased region" description="Polar residues" evidence="1">
    <location>
        <begin position="1"/>
        <end position="10"/>
    </location>
</feature>
<dbReference type="EMBL" id="JBGMDY010000007">
    <property type="protein sequence ID" value="KAL2327822.1"/>
    <property type="molecule type" value="Genomic_DNA"/>
</dbReference>
<sequence>MAGKRNSNQDSSRRKSSKRTHNIQPHAVEAISSSTQTVTRKEVIGPKVLDTQYFVNNEFDFITILKNLELTTFLEIKKPVYPDVVREFYSNLSLQKGVVTSEVVGIEIKIEQTLWQELTTLPCDGLKFGGDRPSKEWVISTKFDKLKAKASLLRDDSPLKGTTAGYLHTENRLLHYALVTGLLPRSSNHAYLMDKDVFPIWTMLNGITINWGYYVMNHMPKAAKTKSGGLPYAMFLTKIFGHFDVPLDQQEKEDAETYKMFGQGILSSLNPTKKCTIVNLLVAFFMKKSFLKMKNKNMAPLLLLLT</sequence>
<feature type="region of interest" description="Disordered" evidence="1">
    <location>
        <begin position="1"/>
        <end position="34"/>
    </location>
</feature>
<reference evidence="3 4" key="1">
    <citation type="submission" date="2024-08" db="EMBL/GenBank/DDBJ databases">
        <title>Insights into the chromosomal genome structure of Flemingia macrophylla.</title>
        <authorList>
            <person name="Ding Y."/>
            <person name="Zhao Y."/>
            <person name="Bi W."/>
            <person name="Wu M."/>
            <person name="Zhao G."/>
            <person name="Gong Y."/>
            <person name="Li W."/>
            <person name="Zhang P."/>
        </authorList>
    </citation>
    <scope>NUCLEOTIDE SEQUENCE [LARGE SCALE GENOMIC DNA]</scope>
    <source>
        <strain evidence="3">DYQJB</strain>
        <tissue evidence="3">Leaf</tissue>
    </source>
</reference>
<evidence type="ECO:0000313" key="4">
    <source>
        <dbReference type="Proteomes" id="UP001603857"/>
    </source>
</evidence>
<accession>A0ABD1LWA9</accession>
<dbReference type="Proteomes" id="UP001603857">
    <property type="component" value="Unassembled WGS sequence"/>
</dbReference>
<evidence type="ECO:0000259" key="2">
    <source>
        <dbReference type="Pfam" id="PF20167"/>
    </source>
</evidence>